<proteinExistence type="predicted"/>
<gene>
    <name evidence="1" type="ORF">FRX31_018168</name>
</gene>
<evidence type="ECO:0000313" key="2">
    <source>
        <dbReference type="Proteomes" id="UP000554482"/>
    </source>
</evidence>
<dbReference type="Proteomes" id="UP000554482">
    <property type="component" value="Unassembled WGS sequence"/>
</dbReference>
<comment type="caution">
    <text evidence="1">The sequence shown here is derived from an EMBL/GenBank/DDBJ whole genome shotgun (WGS) entry which is preliminary data.</text>
</comment>
<dbReference type="AlphaFoldDB" id="A0A7J6W7D1"/>
<keyword evidence="2" id="KW-1185">Reference proteome</keyword>
<reference evidence="1 2" key="1">
    <citation type="submission" date="2020-06" db="EMBL/GenBank/DDBJ databases">
        <title>Transcriptomic and genomic resources for Thalictrum thalictroides and T. hernandezii: Facilitating candidate gene discovery in an emerging model plant lineage.</title>
        <authorList>
            <person name="Arias T."/>
            <person name="Riano-Pachon D.M."/>
            <person name="Di Stilio V.S."/>
        </authorList>
    </citation>
    <scope>NUCLEOTIDE SEQUENCE [LARGE SCALE GENOMIC DNA]</scope>
    <source>
        <strain evidence="2">cv. WT478/WT964</strain>
        <tissue evidence="1">Leaves</tissue>
    </source>
</reference>
<name>A0A7J6W7D1_THATH</name>
<dbReference type="EMBL" id="JABWDY010021664">
    <property type="protein sequence ID" value="KAF5192245.1"/>
    <property type="molecule type" value="Genomic_DNA"/>
</dbReference>
<organism evidence="1 2">
    <name type="scientific">Thalictrum thalictroides</name>
    <name type="common">Rue-anemone</name>
    <name type="synonym">Anemone thalictroides</name>
    <dbReference type="NCBI Taxonomy" id="46969"/>
    <lineage>
        <taxon>Eukaryota</taxon>
        <taxon>Viridiplantae</taxon>
        <taxon>Streptophyta</taxon>
        <taxon>Embryophyta</taxon>
        <taxon>Tracheophyta</taxon>
        <taxon>Spermatophyta</taxon>
        <taxon>Magnoliopsida</taxon>
        <taxon>Ranunculales</taxon>
        <taxon>Ranunculaceae</taxon>
        <taxon>Thalictroideae</taxon>
        <taxon>Thalictrum</taxon>
    </lineage>
</organism>
<protein>
    <submittedName>
        <fullName evidence="1">Uncharacterized protein</fullName>
    </submittedName>
</protein>
<evidence type="ECO:0000313" key="1">
    <source>
        <dbReference type="EMBL" id="KAF5192245.1"/>
    </source>
</evidence>
<accession>A0A7J6W7D1</accession>
<sequence>MKWCYREANACADDAAKVGSSSVVDIILTHRNPVKCPTITTDPEDYYGSGHSVNFKPSL</sequence>